<dbReference type="InterPro" id="IPR036737">
    <property type="entry name" value="OmpA-like_sf"/>
</dbReference>
<keyword evidence="3" id="KW-0998">Cell outer membrane</keyword>
<dbReference type="GO" id="GO:0009279">
    <property type="term" value="C:cell outer membrane"/>
    <property type="evidence" value="ECO:0007669"/>
    <property type="project" value="UniProtKB-SubCell"/>
</dbReference>
<keyword evidence="7" id="KW-0449">Lipoprotein</keyword>
<dbReference type="InterPro" id="IPR006664">
    <property type="entry name" value="OMP_bac"/>
</dbReference>
<keyword evidence="8" id="KW-1185">Reference proteome</keyword>
<dbReference type="Pfam" id="PF00691">
    <property type="entry name" value="OmpA"/>
    <property type="match status" value="1"/>
</dbReference>
<evidence type="ECO:0000256" key="2">
    <source>
        <dbReference type="ARBA" id="ARBA00023136"/>
    </source>
</evidence>
<feature type="domain" description="OmpA-like" evidence="6">
    <location>
        <begin position="105"/>
        <end position="222"/>
    </location>
</feature>
<dbReference type="PRINTS" id="PR01021">
    <property type="entry name" value="OMPADOMAIN"/>
</dbReference>
<accession>A0A2R8ATN8</accession>
<evidence type="ECO:0000259" key="6">
    <source>
        <dbReference type="PROSITE" id="PS51123"/>
    </source>
</evidence>
<evidence type="ECO:0000313" key="8">
    <source>
        <dbReference type="Proteomes" id="UP000244904"/>
    </source>
</evidence>
<dbReference type="Gene3D" id="3.30.1330.60">
    <property type="entry name" value="OmpA-like domain"/>
    <property type="match status" value="1"/>
</dbReference>
<feature type="chain" id="PRO_5015335395" evidence="5">
    <location>
        <begin position="28"/>
        <end position="222"/>
    </location>
</feature>
<proteinExistence type="predicted"/>
<organism evidence="7 8">
    <name type="scientific">Pseudoprimorskyibacter insulae</name>
    <dbReference type="NCBI Taxonomy" id="1695997"/>
    <lineage>
        <taxon>Bacteria</taxon>
        <taxon>Pseudomonadati</taxon>
        <taxon>Pseudomonadota</taxon>
        <taxon>Alphaproteobacteria</taxon>
        <taxon>Rhodobacterales</taxon>
        <taxon>Paracoccaceae</taxon>
        <taxon>Pseudoprimorskyibacter</taxon>
    </lineage>
</organism>
<sequence length="222" mass="23450">MIRARIPLTVVTLSVLTLTACSQPAYQPNPQPATKTQKGALLGGAIGGLLGAMSGDNGAEKRQNAIKGAIIGAAGGAIIGNQLDKQEADLRNQLGNDNVTIQNTGDRLIVTMPQDILFATDSATLRPDLTRDLRTVAQNLIAYPDTTVQVIGHTDNTGDATYNQNLSVSRARSVANVLVGEGVQSYRVQAFGRGESQPVASNLTPEGRQQNRRVEIVILPNA</sequence>
<dbReference type="CDD" id="cd07185">
    <property type="entry name" value="OmpA_C-like"/>
    <property type="match status" value="1"/>
</dbReference>
<gene>
    <name evidence="7" type="primary">yiaD_2</name>
    <name evidence="7" type="ORF">PRI8871_01207</name>
</gene>
<evidence type="ECO:0000256" key="5">
    <source>
        <dbReference type="SAM" id="SignalP"/>
    </source>
</evidence>
<dbReference type="PROSITE" id="PS51123">
    <property type="entry name" value="OMPA_2"/>
    <property type="match status" value="1"/>
</dbReference>
<dbReference type="InterPro" id="IPR050330">
    <property type="entry name" value="Bact_OuterMem_StrucFunc"/>
</dbReference>
<reference evidence="8" key="1">
    <citation type="submission" date="2018-03" db="EMBL/GenBank/DDBJ databases">
        <authorList>
            <person name="Rodrigo-Torres L."/>
            <person name="Arahal R. D."/>
            <person name="Lucena T."/>
        </authorList>
    </citation>
    <scope>NUCLEOTIDE SEQUENCE [LARGE SCALE GENOMIC DNA]</scope>
    <source>
        <strain evidence="8">CECT 8871</strain>
    </source>
</reference>
<evidence type="ECO:0000256" key="3">
    <source>
        <dbReference type="ARBA" id="ARBA00023237"/>
    </source>
</evidence>
<dbReference type="PROSITE" id="PS51257">
    <property type="entry name" value="PROKAR_LIPOPROTEIN"/>
    <property type="match status" value="1"/>
</dbReference>
<dbReference type="PANTHER" id="PTHR30329:SF21">
    <property type="entry name" value="LIPOPROTEIN YIAD-RELATED"/>
    <property type="match status" value="1"/>
</dbReference>
<dbReference type="InterPro" id="IPR027367">
    <property type="entry name" value="Gly-zipper_YMGG"/>
</dbReference>
<keyword evidence="2 4" id="KW-0472">Membrane</keyword>
<keyword evidence="5" id="KW-0732">Signal</keyword>
<comment type="subcellular location">
    <subcellularLocation>
        <location evidence="1">Cell outer membrane</location>
    </subcellularLocation>
</comment>
<evidence type="ECO:0000256" key="4">
    <source>
        <dbReference type="PROSITE-ProRule" id="PRU00473"/>
    </source>
</evidence>
<dbReference type="EMBL" id="OMOJ01000002">
    <property type="protein sequence ID" value="SPF79411.1"/>
    <property type="molecule type" value="Genomic_DNA"/>
</dbReference>
<dbReference type="Pfam" id="PF13441">
    <property type="entry name" value="Gly-zipper_YMGG"/>
    <property type="match status" value="1"/>
</dbReference>
<dbReference type="AlphaFoldDB" id="A0A2R8ATN8"/>
<dbReference type="PANTHER" id="PTHR30329">
    <property type="entry name" value="STATOR ELEMENT OF FLAGELLAR MOTOR COMPLEX"/>
    <property type="match status" value="1"/>
</dbReference>
<dbReference type="OrthoDB" id="9782229at2"/>
<dbReference type="InterPro" id="IPR006665">
    <property type="entry name" value="OmpA-like"/>
</dbReference>
<evidence type="ECO:0000256" key="1">
    <source>
        <dbReference type="ARBA" id="ARBA00004442"/>
    </source>
</evidence>
<dbReference type="SUPFAM" id="SSF103088">
    <property type="entry name" value="OmpA-like"/>
    <property type="match status" value="1"/>
</dbReference>
<dbReference type="RefSeq" id="WP_108885292.1">
    <property type="nucleotide sequence ID" value="NZ_OMOJ01000002.1"/>
</dbReference>
<evidence type="ECO:0000313" key="7">
    <source>
        <dbReference type="EMBL" id="SPF79411.1"/>
    </source>
</evidence>
<name>A0A2R8ATN8_9RHOB</name>
<protein>
    <submittedName>
        <fullName evidence="7">Putative lipoprotein YiaD</fullName>
    </submittedName>
</protein>
<feature type="signal peptide" evidence="5">
    <location>
        <begin position="1"/>
        <end position="27"/>
    </location>
</feature>
<dbReference type="Proteomes" id="UP000244904">
    <property type="component" value="Unassembled WGS sequence"/>
</dbReference>